<accession>A0A6L7GGH6</accession>
<dbReference type="RefSeq" id="WP_160600258.1">
    <property type="nucleotide sequence ID" value="NZ_WTYU01000001.1"/>
</dbReference>
<feature type="transmembrane region" description="Helical" evidence="1">
    <location>
        <begin position="39"/>
        <end position="59"/>
    </location>
</feature>
<feature type="transmembrane region" description="Helical" evidence="1">
    <location>
        <begin position="105"/>
        <end position="125"/>
    </location>
</feature>
<keyword evidence="1" id="KW-0812">Transmembrane</keyword>
<organism evidence="2 3">
    <name type="scientific">Allopontixanthobacter confluentis</name>
    <dbReference type="NCBI Taxonomy" id="1849021"/>
    <lineage>
        <taxon>Bacteria</taxon>
        <taxon>Pseudomonadati</taxon>
        <taxon>Pseudomonadota</taxon>
        <taxon>Alphaproteobacteria</taxon>
        <taxon>Sphingomonadales</taxon>
        <taxon>Erythrobacteraceae</taxon>
        <taxon>Allopontixanthobacter</taxon>
    </lineage>
</organism>
<evidence type="ECO:0000313" key="2">
    <source>
        <dbReference type="EMBL" id="MXP14048.1"/>
    </source>
</evidence>
<dbReference type="AlphaFoldDB" id="A0A6L7GGH6"/>
<proteinExistence type="predicted"/>
<feature type="transmembrane region" description="Helical" evidence="1">
    <location>
        <begin position="12"/>
        <end position="33"/>
    </location>
</feature>
<gene>
    <name evidence="2" type="ORF">GRI44_04715</name>
</gene>
<comment type="caution">
    <text evidence="2">The sequence shown here is derived from an EMBL/GenBank/DDBJ whole genome shotgun (WGS) entry which is preliminary data.</text>
</comment>
<name>A0A6L7GGH6_9SPHN</name>
<feature type="transmembrane region" description="Helical" evidence="1">
    <location>
        <begin position="71"/>
        <end position="90"/>
    </location>
</feature>
<dbReference type="EMBL" id="WTYU01000001">
    <property type="protein sequence ID" value="MXP14048.1"/>
    <property type="molecule type" value="Genomic_DNA"/>
</dbReference>
<evidence type="ECO:0000256" key="1">
    <source>
        <dbReference type="SAM" id="Phobius"/>
    </source>
</evidence>
<dbReference type="OrthoDB" id="7429125at2"/>
<evidence type="ECO:0000313" key="3">
    <source>
        <dbReference type="Proteomes" id="UP000473531"/>
    </source>
</evidence>
<reference evidence="2 3" key="1">
    <citation type="submission" date="2019-12" db="EMBL/GenBank/DDBJ databases">
        <title>Genomic-based taxomic classification of the family Erythrobacteraceae.</title>
        <authorList>
            <person name="Xu L."/>
        </authorList>
    </citation>
    <scope>NUCLEOTIDE SEQUENCE [LARGE SCALE GENOMIC DNA]</scope>
    <source>
        <strain evidence="2 3">KCTC 52259</strain>
    </source>
</reference>
<keyword evidence="3" id="KW-1185">Reference proteome</keyword>
<protein>
    <submittedName>
        <fullName evidence="2">Uncharacterized protein</fullName>
    </submittedName>
</protein>
<keyword evidence="1" id="KW-0472">Membrane</keyword>
<dbReference type="Proteomes" id="UP000473531">
    <property type="component" value="Unassembled WGS sequence"/>
</dbReference>
<keyword evidence="1" id="KW-1133">Transmembrane helix</keyword>
<sequence>MLTLTADQKAAMVITAAFMGSAAIILHIAAIAFDLADFLRGLSIGLALVSLAILLIGKLRDEYLDGLWKQGASAAFATTVVLFLVRPFIIEGAFTGIDGARLVEAYAALVAPAAILAFFVGFYGARLRNPA</sequence>